<evidence type="ECO:0000313" key="4">
    <source>
        <dbReference type="EMBL" id="MBE7369294.1"/>
    </source>
</evidence>
<name>A0ABR9S6Y7_9BURK</name>
<dbReference type="Proteomes" id="UP000806285">
    <property type="component" value="Unassembled WGS sequence"/>
</dbReference>
<evidence type="ECO:0000259" key="3">
    <source>
        <dbReference type="Pfam" id="PF13406"/>
    </source>
</evidence>
<dbReference type="InterPro" id="IPR002477">
    <property type="entry name" value="Peptidoglycan-bd-like"/>
</dbReference>
<protein>
    <submittedName>
        <fullName evidence="4">Lytic murein transglycosylase</fullName>
    </submittedName>
</protein>
<dbReference type="InterPro" id="IPR036365">
    <property type="entry name" value="PGBD-like_sf"/>
</dbReference>
<dbReference type="InterPro" id="IPR023346">
    <property type="entry name" value="Lysozyme-like_dom_sf"/>
</dbReference>
<feature type="domain" description="Peptidoglycan binding-like" evidence="2">
    <location>
        <begin position="366"/>
        <end position="420"/>
    </location>
</feature>
<feature type="domain" description="Transglycosylase SLT" evidence="3">
    <location>
        <begin position="34"/>
        <end position="345"/>
    </location>
</feature>
<dbReference type="Gene3D" id="1.10.8.350">
    <property type="entry name" value="Bacterial muramidase"/>
    <property type="match status" value="1"/>
</dbReference>
<feature type="chain" id="PRO_5046776369" evidence="1">
    <location>
        <begin position="23"/>
        <end position="424"/>
    </location>
</feature>
<dbReference type="Gene3D" id="1.10.530.10">
    <property type="match status" value="1"/>
</dbReference>
<dbReference type="SUPFAM" id="SSF47090">
    <property type="entry name" value="PGBD-like"/>
    <property type="match status" value="1"/>
</dbReference>
<reference evidence="4 5" key="1">
    <citation type="submission" date="2020-10" db="EMBL/GenBank/DDBJ databases">
        <title>Ramlibacter sp. HM2 16S ribosomal RNA gene Genome sequencing and assembly.</title>
        <authorList>
            <person name="Kang M."/>
        </authorList>
    </citation>
    <scope>NUCLEOTIDE SEQUENCE [LARGE SCALE GENOMIC DNA]</scope>
    <source>
        <strain evidence="4 5">HM2</strain>
    </source>
</reference>
<keyword evidence="5" id="KW-1185">Reference proteome</keyword>
<dbReference type="RefSeq" id="WP_193677929.1">
    <property type="nucleotide sequence ID" value="NZ_JADDIV010000005.1"/>
</dbReference>
<dbReference type="SUPFAM" id="SSF53955">
    <property type="entry name" value="Lysozyme-like"/>
    <property type="match status" value="1"/>
</dbReference>
<sequence>MRFLRRLAAAVIALPAVLPALAQSLVEQPMPPEQFAACVQGLAEQTATAGRPLRREDFLRIASAGRYDDRVRQSMLVRSDEPTFWWDELAATTDAERVLQGRGILEAHAAALQRIEARFGVPREIVVAVYGIETNYGPAAGRIPVLDAALTLACLRPCGDTASSACLSRERAYATVRLLRDARVPAENFVGSWAAAFGRTQFVPDTFEMIAVDGDGDGVIDIIQSEQDAWASTANHLQRRGGWRPEQPVYLEVAVPPDQQAQFAPSDTSVRLPAQAKPLSQWVAQGWRVLAASRPPALAAGDPEVYPFLPVGLPGPAFLVTRNFDTIRRYNFSDRYVMEVALLANKLAGGTDFVTPWPTDDPGLSRAEVRALQAWLQQRGHAQVSADGVMGRLTRDAIAAERAARGLPAGRRVGQRTLRELMQP</sequence>
<feature type="signal peptide" evidence="1">
    <location>
        <begin position="1"/>
        <end position="22"/>
    </location>
</feature>
<dbReference type="InterPro" id="IPR031304">
    <property type="entry name" value="SLT_2"/>
</dbReference>
<dbReference type="PANTHER" id="PTHR30163">
    <property type="entry name" value="MEMBRANE-BOUND LYTIC MUREIN TRANSGLYCOSYLASE B"/>
    <property type="match status" value="1"/>
</dbReference>
<evidence type="ECO:0000313" key="5">
    <source>
        <dbReference type="Proteomes" id="UP000806285"/>
    </source>
</evidence>
<dbReference type="EMBL" id="JADDIV010000005">
    <property type="protein sequence ID" value="MBE7369294.1"/>
    <property type="molecule type" value="Genomic_DNA"/>
</dbReference>
<keyword evidence="1" id="KW-0732">Signal</keyword>
<accession>A0ABR9S6Y7</accession>
<dbReference type="InterPro" id="IPR036366">
    <property type="entry name" value="PGBDSf"/>
</dbReference>
<organism evidence="4 5">
    <name type="scientific">Ramlibacter pallidus</name>
    <dbReference type="NCBI Taxonomy" id="2780087"/>
    <lineage>
        <taxon>Bacteria</taxon>
        <taxon>Pseudomonadati</taxon>
        <taxon>Pseudomonadota</taxon>
        <taxon>Betaproteobacteria</taxon>
        <taxon>Burkholderiales</taxon>
        <taxon>Comamonadaceae</taxon>
        <taxon>Ramlibacter</taxon>
    </lineage>
</organism>
<dbReference type="Pfam" id="PF13406">
    <property type="entry name" value="SLT_2"/>
    <property type="match status" value="1"/>
</dbReference>
<evidence type="ECO:0000259" key="2">
    <source>
        <dbReference type="Pfam" id="PF01471"/>
    </source>
</evidence>
<dbReference type="PANTHER" id="PTHR30163:SF8">
    <property type="entry name" value="LYTIC MUREIN TRANSGLYCOSYLASE"/>
    <property type="match status" value="1"/>
</dbReference>
<dbReference type="Pfam" id="PF01471">
    <property type="entry name" value="PG_binding_1"/>
    <property type="match status" value="1"/>
</dbReference>
<dbReference type="InterPro" id="IPR043426">
    <property type="entry name" value="MltB-like"/>
</dbReference>
<evidence type="ECO:0000256" key="1">
    <source>
        <dbReference type="SAM" id="SignalP"/>
    </source>
</evidence>
<gene>
    <name evidence="4" type="ORF">IM787_17150</name>
</gene>
<proteinExistence type="predicted"/>
<comment type="caution">
    <text evidence="4">The sequence shown here is derived from an EMBL/GenBank/DDBJ whole genome shotgun (WGS) entry which is preliminary data.</text>
</comment>
<dbReference type="Gene3D" id="1.10.101.10">
    <property type="entry name" value="PGBD-like superfamily/PGBD"/>
    <property type="match status" value="1"/>
</dbReference>